<dbReference type="PANTHER" id="PTHR43479:SF21">
    <property type="entry name" value="TRANSCRIPTIONAL REGULATOR, TETR FAMILY"/>
    <property type="match status" value="1"/>
</dbReference>
<evidence type="ECO:0000313" key="5">
    <source>
        <dbReference type="Proteomes" id="UP001164733"/>
    </source>
</evidence>
<dbReference type="InterPro" id="IPR050624">
    <property type="entry name" value="HTH-type_Tx_Regulator"/>
</dbReference>
<name>A0AA47EH79_9CLOT</name>
<dbReference type="RefSeq" id="WP_216120680.1">
    <property type="nucleotide sequence ID" value="NZ_CP086239.1"/>
</dbReference>
<accession>A0AA47EH79</accession>
<proteinExistence type="predicted"/>
<dbReference type="Proteomes" id="UP001164733">
    <property type="component" value="Chromosome"/>
</dbReference>
<evidence type="ECO:0000313" key="4">
    <source>
        <dbReference type="EMBL" id="WAG60151.1"/>
    </source>
</evidence>
<feature type="DNA-binding region" description="H-T-H motif" evidence="2">
    <location>
        <begin position="30"/>
        <end position="49"/>
    </location>
</feature>
<dbReference type="EMBL" id="CP086239">
    <property type="protein sequence ID" value="WAG60151.1"/>
    <property type="molecule type" value="Genomic_DNA"/>
</dbReference>
<dbReference type="InterPro" id="IPR001647">
    <property type="entry name" value="HTH_TetR"/>
</dbReference>
<evidence type="ECO:0000256" key="1">
    <source>
        <dbReference type="ARBA" id="ARBA00023125"/>
    </source>
</evidence>
<feature type="domain" description="HTH tetR-type" evidence="3">
    <location>
        <begin position="7"/>
        <end position="67"/>
    </location>
</feature>
<reference evidence="4" key="1">
    <citation type="submission" date="2021-11" db="EMBL/GenBank/DDBJ databases">
        <title>Clostridia strains as spoilage organisms.</title>
        <authorList>
            <person name="Wambui J."/>
            <person name="Stevens M.J.A."/>
            <person name="Stephan R."/>
        </authorList>
    </citation>
    <scope>NUCLEOTIDE SEQUENCE</scope>
    <source>
        <strain evidence="4">CF009</strain>
    </source>
</reference>
<protein>
    <submittedName>
        <fullName evidence="4">TetR/AcrR family transcriptional regulator</fullName>
    </submittedName>
</protein>
<dbReference type="GO" id="GO:0003677">
    <property type="term" value="F:DNA binding"/>
    <property type="evidence" value="ECO:0007669"/>
    <property type="project" value="UniProtKB-UniRule"/>
</dbReference>
<dbReference type="PANTHER" id="PTHR43479">
    <property type="entry name" value="ACREF/ENVCD OPERON REPRESSOR-RELATED"/>
    <property type="match status" value="1"/>
</dbReference>
<sequence length="224" mass="26534">MSRQKNMKKRNEILSIAFILFSKKEYNEVAMKDIADNAHISKSLLQYYFPQKKDIVAIMLTDLLQKSFEYIDYRFVNIKNIHLKLSVYTNLFFSAIFKQDHLKKFINNVIRNEDLLDLWINIVNDWLDVLDDTKLKNDIKDHYLIALTFSMSGGSKLLSKDNLEVSGKYIARIMIITFMNISDNSNSEIGQIIEQTEDLVTNTNIKDFEEYYQKRLIWYVNKEE</sequence>
<evidence type="ECO:0000259" key="3">
    <source>
        <dbReference type="PROSITE" id="PS50977"/>
    </source>
</evidence>
<dbReference type="PROSITE" id="PS50977">
    <property type="entry name" value="HTH_TETR_2"/>
    <property type="match status" value="1"/>
</dbReference>
<dbReference type="AlphaFoldDB" id="A0AA47EH79"/>
<evidence type="ECO:0000256" key="2">
    <source>
        <dbReference type="PROSITE-ProRule" id="PRU00335"/>
    </source>
</evidence>
<organism evidence="4 5">
    <name type="scientific">Clostridium estertheticum</name>
    <dbReference type="NCBI Taxonomy" id="238834"/>
    <lineage>
        <taxon>Bacteria</taxon>
        <taxon>Bacillati</taxon>
        <taxon>Bacillota</taxon>
        <taxon>Clostridia</taxon>
        <taxon>Eubacteriales</taxon>
        <taxon>Clostridiaceae</taxon>
        <taxon>Clostridium</taxon>
    </lineage>
</organism>
<gene>
    <name evidence="4" type="ORF">LL038_21840</name>
</gene>
<dbReference type="Pfam" id="PF00440">
    <property type="entry name" value="TetR_N"/>
    <property type="match status" value="1"/>
</dbReference>
<keyword evidence="1 2" id="KW-0238">DNA-binding</keyword>